<dbReference type="AlphaFoldDB" id="A0A6G1CA14"/>
<dbReference type="EMBL" id="SPHZ02000010">
    <property type="protein sequence ID" value="KAF0897039.1"/>
    <property type="molecule type" value="Genomic_DNA"/>
</dbReference>
<sequence length="105" mass="12195">MKKNLHMKILNLKRPPYAIEAFYEYLVLKITTYVKGKFAHKTLARDKGKRIHNSTDPTKVNHLDFLNFGFRQIPGHHENNCADVDPDINYLNVATADDLQDKKDL</sequence>
<evidence type="ECO:0000313" key="1">
    <source>
        <dbReference type="EMBL" id="KAF0897039.1"/>
    </source>
</evidence>
<feature type="non-terminal residue" evidence="1">
    <location>
        <position position="105"/>
    </location>
</feature>
<organism evidence="1 2">
    <name type="scientific">Oryza meyeriana var. granulata</name>
    <dbReference type="NCBI Taxonomy" id="110450"/>
    <lineage>
        <taxon>Eukaryota</taxon>
        <taxon>Viridiplantae</taxon>
        <taxon>Streptophyta</taxon>
        <taxon>Embryophyta</taxon>
        <taxon>Tracheophyta</taxon>
        <taxon>Spermatophyta</taxon>
        <taxon>Magnoliopsida</taxon>
        <taxon>Liliopsida</taxon>
        <taxon>Poales</taxon>
        <taxon>Poaceae</taxon>
        <taxon>BOP clade</taxon>
        <taxon>Oryzoideae</taxon>
        <taxon>Oryzeae</taxon>
        <taxon>Oryzinae</taxon>
        <taxon>Oryza</taxon>
        <taxon>Oryza meyeriana</taxon>
    </lineage>
</organism>
<gene>
    <name evidence="1" type="ORF">E2562_031772</name>
</gene>
<proteinExistence type="predicted"/>
<comment type="caution">
    <text evidence="1">The sequence shown here is derived from an EMBL/GenBank/DDBJ whole genome shotgun (WGS) entry which is preliminary data.</text>
</comment>
<protein>
    <submittedName>
        <fullName evidence="1">Uncharacterized protein</fullName>
    </submittedName>
</protein>
<dbReference type="Proteomes" id="UP000479710">
    <property type="component" value="Unassembled WGS sequence"/>
</dbReference>
<evidence type="ECO:0000313" key="2">
    <source>
        <dbReference type="Proteomes" id="UP000479710"/>
    </source>
</evidence>
<keyword evidence="2" id="KW-1185">Reference proteome</keyword>
<reference evidence="1 2" key="1">
    <citation type="submission" date="2019-11" db="EMBL/GenBank/DDBJ databases">
        <title>Whole genome sequence of Oryza granulata.</title>
        <authorList>
            <person name="Li W."/>
        </authorList>
    </citation>
    <scope>NUCLEOTIDE SEQUENCE [LARGE SCALE GENOMIC DNA]</scope>
    <source>
        <strain evidence="2">cv. Menghai</strain>
        <tissue evidence="1">Leaf</tissue>
    </source>
</reference>
<name>A0A6G1CA14_9ORYZ</name>
<accession>A0A6G1CA14</accession>